<dbReference type="Pfam" id="PF12146">
    <property type="entry name" value="Hydrolase_4"/>
    <property type="match status" value="1"/>
</dbReference>
<dbReference type="Proteomes" id="UP000262954">
    <property type="component" value="Unassembled WGS sequence"/>
</dbReference>
<feature type="chain" id="PRO_5016635617" evidence="1">
    <location>
        <begin position="19"/>
        <end position="319"/>
    </location>
</feature>
<evidence type="ECO:0000313" key="3">
    <source>
        <dbReference type="EMBL" id="HBJ09479.1"/>
    </source>
</evidence>
<dbReference type="PANTHER" id="PTHR43265">
    <property type="entry name" value="ESTERASE ESTD"/>
    <property type="match status" value="1"/>
</dbReference>
<dbReference type="EMBL" id="DNWC01000141">
    <property type="protein sequence ID" value="HBJ09479.1"/>
    <property type="molecule type" value="Genomic_DNA"/>
</dbReference>
<dbReference type="AlphaFoldDB" id="A0A354M4P0"/>
<name>A0A354M4P0_9BACT</name>
<reference evidence="3 4" key="1">
    <citation type="journal article" date="2018" name="Nat. Biotechnol.">
        <title>A standardized bacterial taxonomy based on genome phylogeny substantially revises the tree of life.</title>
        <authorList>
            <person name="Parks D.H."/>
            <person name="Chuvochina M."/>
            <person name="Waite D.W."/>
            <person name="Rinke C."/>
            <person name="Skarshewski A."/>
            <person name="Chaumeil P.A."/>
            <person name="Hugenholtz P."/>
        </authorList>
    </citation>
    <scope>NUCLEOTIDE SEQUENCE [LARGE SCALE GENOMIC DNA]</scope>
    <source>
        <strain evidence="3">UBA11482</strain>
    </source>
</reference>
<sequence length="319" mass="34848">MKRIFFLFFSLFALSLHAALQEEAVSLNTPTGTIYGRLILPDDKASFSVVALLIAGSGPTDMDGNTTMGNIKNNSLKYLAEGLAENGIPSLRFDKRGVASSAAAGLQESELRFEHYIADAKGWIDFLSADKRFTGVVVIGHSEGALIGLMACRNNPKVKGYVSLAGAGRPADEIIKAQVAAQMTPEAVQKQVADINASLKEGREVTDVPIYLQTLFRPSVQPYLISWYRYDPQKLIASLEIPKLIVQGQTDIQVSVQDAQRLKHADSRAELLLIDGMNHVLKVCNSMNPQEQMKVYADPSLPLAEGLVDALSRFIRKLS</sequence>
<evidence type="ECO:0000256" key="1">
    <source>
        <dbReference type="SAM" id="SignalP"/>
    </source>
</evidence>
<comment type="caution">
    <text evidence="3">The sequence shown here is derived from an EMBL/GenBank/DDBJ whole genome shotgun (WGS) entry which is preliminary data.</text>
</comment>
<dbReference type="InterPro" id="IPR022742">
    <property type="entry name" value="Hydrolase_4"/>
</dbReference>
<dbReference type="PANTHER" id="PTHR43265:SF1">
    <property type="entry name" value="ESTERASE ESTD"/>
    <property type="match status" value="1"/>
</dbReference>
<dbReference type="GO" id="GO:0052689">
    <property type="term" value="F:carboxylic ester hydrolase activity"/>
    <property type="evidence" value="ECO:0007669"/>
    <property type="project" value="TreeGrafter"/>
</dbReference>
<dbReference type="SUPFAM" id="SSF53474">
    <property type="entry name" value="alpha/beta-Hydrolases"/>
    <property type="match status" value="1"/>
</dbReference>
<evidence type="ECO:0000259" key="2">
    <source>
        <dbReference type="Pfam" id="PF12146"/>
    </source>
</evidence>
<feature type="domain" description="Serine aminopeptidase S33" evidence="2">
    <location>
        <begin position="77"/>
        <end position="280"/>
    </location>
</feature>
<organism evidence="3 4">
    <name type="scientific">Coprobacter fastidiosus</name>
    <dbReference type="NCBI Taxonomy" id="1099853"/>
    <lineage>
        <taxon>Bacteria</taxon>
        <taxon>Pseudomonadati</taxon>
        <taxon>Bacteroidota</taxon>
        <taxon>Bacteroidia</taxon>
        <taxon>Bacteroidales</taxon>
        <taxon>Barnesiellaceae</taxon>
        <taxon>Coprobacter</taxon>
    </lineage>
</organism>
<proteinExistence type="predicted"/>
<dbReference type="InterPro" id="IPR053145">
    <property type="entry name" value="AB_hydrolase_Est10"/>
</dbReference>
<dbReference type="RefSeq" id="WP_337929189.1">
    <property type="nucleotide sequence ID" value="NZ_DBFJMN010000271.1"/>
</dbReference>
<protein>
    <submittedName>
        <fullName evidence="3">Alpha/beta hydrolase</fullName>
    </submittedName>
</protein>
<feature type="signal peptide" evidence="1">
    <location>
        <begin position="1"/>
        <end position="18"/>
    </location>
</feature>
<keyword evidence="1" id="KW-0732">Signal</keyword>
<keyword evidence="3" id="KW-0378">Hydrolase</keyword>
<gene>
    <name evidence="3" type="ORF">DDY73_10800</name>
</gene>
<dbReference type="InterPro" id="IPR029058">
    <property type="entry name" value="AB_hydrolase_fold"/>
</dbReference>
<dbReference type="Gene3D" id="3.40.50.1820">
    <property type="entry name" value="alpha/beta hydrolase"/>
    <property type="match status" value="1"/>
</dbReference>
<evidence type="ECO:0000313" key="4">
    <source>
        <dbReference type="Proteomes" id="UP000262954"/>
    </source>
</evidence>
<accession>A0A354M4P0</accession>